<dbReference type="Gene3D" id="3.40.50.300">
    <property type="entry name" value="P-loop containing nucleotide triphosphate hydrolases"/>
    <property type="match status" value="1"/>
</dbReference>
<evidence type="ECO:0000256" key="2">
    <source>
        <dbReference type="ARBA" id="ARBA00022801"/>
    </source>
</evidence>
<dbReference type="InterPro" id="IPR001650">
    <property type="entry name" value="Helicase_C-like"/>
</dbReference>
<name>A0A8E2F7H0_9PEZI</name>
<dbReference type="PANTHER" id="PTHR45626:SF22">
    <property type="entry name" value="DNA REPAIR PROTEIN RAD5"/>
    <property type="match status" value="1"/>
</dbReference>
<feature type="region of interest" description="Disordered" evidence="4">
    <location>
        <begin position="1"/>
        <end position="22"/>
    </location>
</feature>
<evidence type="ECO:0000313" key="7">
    <source>
        <dbReference type="Proteomes" id="UP000250140"/>
    </source>
</evidence>
<dbReference type="InterPro" id="IPR027417">
    <property type="entry name" value="P-loop_NTPase"/>
</dbReference>
<dbReference type="GO" id="GO:0016787">
    <property type="term" value="F:hydrolase activity"/>
    <property type="evidence" value="ECO:0007669"/>
    <property type="project" value="UniProtKB-KW"/>
</dbReference>
<dbReference type="OrthoDB" id="448448at2759"/>
<dbReference type="Pfam" id="PF00271">
    <property type="entry name" value="Helicase_C"/>
    <property type="match status" value="1"/>
</dbReference>
<reference evidence="6 7" key="1">
    <citation type="journal article" date="2016" name="Nat. Commun.">
        <title>Ectomycorrhizal ecology is imprinted in the genome of the dominant symbiotic fungus Cenococcum geophilum.</title>
        <authorList>
            <consortium name="DOE Joint Genome Institute"/>
            <person name="Peter M."/>
            <person name="Kohler A."/>
            <person name="Ohm R.A."/>
            <person name="Kuo A."/>
            <person name="Krutzmann J."/>
            <person name="Morin E."/>
            <person name="Arend M."/>
            <person name="Barry K.W."/>
            <person name="Binder M."/>
            <person name="Choi C."/>
            <person name="Clum A."/>
            <person name="Copeland A."/>
            <person name="Grisel N."/>
            <person name="Haridas S."/>
            <person name="Kipfer T."/>
            <person name="LaButti K."/>
            <person name="Lindquist E."/>
            <person name="Lipzen A."/>
            <person name="Maire R."/>
            <person name="Meier B."/>
            <person name="Mihaltcheva S."/>
            <person name="Molinier V."/>
            <person name="Murat C."/>
            <person name="Poggeler S."/>
            <person name="Quandt C.A."/>
            <person name="Sperisen C."/>
            <person name="Tritt A."/>
            <person name="Tisserant E."/>
            <person name="Crous P.W."/>
            <person name="Henrissat B."/>
            <person name="Nehls U."/>
            <person name="Egli S."/>
            <person name="Spatafora J.W."/>
            <person name="Grigoriev I.V."/>
            <person name="Martin F.M."/>
        </authorList>
    </citation>
    <scope>NUCLEOTIDE SEQUENCE [LARGE SCALE GENOMIC DNA]</scope>
    <source>
        <strain evidence="6 7">CBS 207.34</strain>
    </source>
</reference>
<evidence type="ECO:0000256" key="4">
    <source>
        <dbReference type="SAM" id="MobiDB-lite"/>
    </source>
</evidence>
<dbReference type="PANTHER" id="PTHR45626">
    <property type="entry name" value="TRANSCRIPTION TERMINATION FACTOR 2-RELATED"/>
    <property type="match status" value="1"/>
</dbReference>
<evidence type="ECO:0000256" key="3">
    <source>
        <dbReference type="ARBA" id="ARBA00022840"/>
    </source>
</evidence>
<dbReference type="GO" id="GO:0005634">
    <property type="term" value="C:nucleus"/>
    <property type="evidence" value="ECO:0007669"/>
    <property type="project" value="TreeGrafter"/>
</dbReference>
<keyword evidence="7" id="KW-1185">Reference proteome</keyword>
<evidence type="ECO:0000259" key="5">
    <source>
        <dbReference type="PROSITE" id="PS51194"/>
    </source>
</evidence>
<dbReference type="EMBL" id="KV748947">
    <property type="protein sequence ID" value="OCL11997.1"/>
    <property type="molecule type" value="Genomic_DNA"/>
</dbReference>
<dbReference type="Proteomes" id="UP000250140">
    <property type="component" value="Unassembled WGS sequence"/>
</dbReference>
<evidence type="ECO:0000313" key="6">
    <source>
        <dbReference type="EMBL" id="OCL11997.1"/>
    </source>
</evidence>
<evidence type="ECO:0000256" key="1">
    <source>
        <dbReference type="ARBA" id="ARBA00022741"/>
    </source>
</evidence>
<accession>A0A8E2F7H0</accession>
<sequence>MEHENESTQQSSAGPDNDGETYFNRTGFSSKIDALLEDLRGNQKDTKSIIFSCWTRTLDLVSTHLRQGGILHQRIDGDQVLSQRQYNMDRFVMDKRIPILLMSTGVGAFGLNLTAANHVYILEPQWNPSVESQAIGRVSRLGQDKAVSVTRYLVRGTVEVIRKAELAKVGFLDGDSTLVG</sequence>
<gene>
    <name evidence="6" type="ORF">AOQ84DRAFT_373475</name>
</gene>
<keyword evidence="1" id="KW-0547">Nucleotide-binding</keyword>
<dbReference type="GO" id="GO:0008094">
    <property type="term" value="F:ATP-dependent activity, acting on DNA"/>
    <property type="evidence" value="ECO:0007669"/>
    <property type="project" value="TreeGrafter"/>
</dbReference>
<dbReference type="InterPro" id="IPR050628">
    <property type="entry name" value="SNF2_RAD54_helicase_TF"/>
</dbReference>
<dbReference type="InterPro" id="IPR049730">
    <property type="entry name" value="SNF2/RAD54-like_C"/>
</dbReference>
<protein>
    <submittedName>
        <fullName evidence="6">P-loop containing nucleoside triphosphate hydrolase protein</fullName>
    </submittedName>
</protein>
<keyword evidence="3" id="KW-0067">ATP-binding</keyword>
<dbReference type="PROSITE" id="PS51194">
    <property type="entry name" value="HELICASE_CTER"/>
    <property type="match status" value="1"/>
</dbReference>
<dbReference type="CDD" id="cd18793">
    <property type="entry name" value="SF2_C_SNF"/>
    <property type="match status" value="1"/>
</dbReference>
<keyword evidence="2 6" id="KW-0378">Hydrolase</keyword>
<dbReference type="GO" id="GO:0005524">
    <property type="term" value="F:ATP binding"/>
    <property type="evidence" value="ECO:0007669"/>
    <property type="project" value="UniProtKB-KW"/>
</dbReference>
<proteinExistence type="predicted"/>
<dbReference type="SMART" id="SM00490">
    <property type="entry name" value="HELICc"/>
    <property type="match status" value="1"/>
</dbReference>
<dbReference type="SUPFAM" id="SSF52540">
    <property type="entry name" value="P-loop containing nucleoside triphosphate hydrolases"/>
    <property type="match status" value="1"/>
</dbReference>
<dbReference type="AlphaFoldDB" id="A0A8E2F7H0"/>
<dbReference type="GO" id="GO:0006281">
    <property type="term" value="P:DNA repair"/>
    <property type="evidence" value="ECO:0007669"/>
    <property type="project" value="TreeGrafter"/>
</dbReference>
<organism evidence="6 7">
    <name type="scientific">Glonium stellatum</name>
    <dbReference type="NCBI Taxonomy" id="574774"/>
    <lineage>
        <taxon>Eukaryota</taxon>
        <taxon>Fungi</taxon>
        <taxon>Dikarya</taxon>
        <taxon>Ascomycota</taxon>
        <taxon>Pezizomycotina</taxon>
        <taxon>Dothideomycetes</taxon>
        <taxon>Pleosporomycetidae</taxon>
        <taxon>Gloniales</taxon>
        <taxon>Gloniaceae</taxon>
        <taxon>Glonium</taxon>
    </lineage>
</organism>
<feature type="domain" description="Helicase C-terminal" evidence="5">
    <location>
        <begin position="31"/>
        <end position="180"/>
    </location>
</feature>